<dbReference type="Proteomes" id="UP001501195">
    <property type="component" value="Unassembled WGS sequence"/>
</dbReference>
<proteinExistence type="predicted"/>
<comment type="caution">
    <text evidence="4">The sequence shown here is derived from an EMBL/GenBank/DDBJ whole genome shotgun (WGS) entry which is preliminary data.</text>
</comment>
<feature type="region of interest" description="Disordered" evidence="2">
    <location>
        <begin position="214"/>
        <end position="235"/>
    </location>
</feature>
<keyword evidence="3" id="KW-0472">Membrane</keyword>
<feature type="transmembrane region" description="Helical" evidence="3">
    <location>
        <begin position="71"/>
        <end position="95"/>
    </location>
</feature>
<evidence type="ECO:0000256" key="2">
    <source>
        <dbReference type="SAM" id="MobiDB-lite"/>
    </source>
</evidence>
<evidence type="ECO:0000256" key="3">
    <source>
        <dbReference type="SAM" id="Phobius"/>
    </source>
</evidence>
<evidence type="ECO:0000313" key="5">
    <source>
        <dbReference type="Proteomes" id="UP001501195"/>
    </source>
</evidence>
<keyword evidence="3" id="KW-0812">Transmembrane</keyword>
<feature type="transmembrane region" description="Helical" evidence="3">
    <location>
        <begin position="47"/>
        <end position="65"/>
    </location>
</feature>
<keyword evidence="3" id="KW-1133">Transmembrane helix</keyword>
<keyword evidence="5" id="KW-1185">Reference proteome</keyword>
<protein>
    <submittedName>
        <fullName evidence="4">Uncharacterized protein</fullName>
    </submittedName>
</protein>
<evidence type="ECO:0000313" key="4">
    <source>
        <dbReference type="EMBL" id="GAA4659617.1"/>
    </source>
</evidence>
<keyword evidence="1" id="KW-0175">Coiled coil</keyword>
<feature type="transmembrane region" description="Helical" evidence="3">
    <location>
        <begin position="12"/>
        <end position="35"/>
    </location>
</feature>
<reference evidence="5" key="1">
    <citation type="journal article" date="2019" name="Int. J. Syst. Evol. Microbiol.">
        <title>The Global Catalogue of Microorganisms (GCM) 10K type strain sequencing project: providing services to taxonomists for standard genome sequencing and annotation.</title>
        <authorList>
            <consortium name="The Broad Institute Genomics Platform"/>
            <consortium name="The Broad Institute Genome Sequencing Center for Infectious Disease"/>
            <person name="Wu L."/>
            <person name="Ma J."/>
        </authorList>
    </citation>
    <scope>NUCLEOTIDE SEQUENCE [LARGE SCALE GENOMIC DNA]</scope>
    <source>
        <strain evidence="5">JCM 18126</strain>
    </source>
</reference>
<dbReference type="EMBL" id="BAABIL010000672">
    <property type="protein sequence ID" value="GAA4659617.1"/>
    <property type="molecule type" value="Genomic_DNA"/>
</dbReference>
<name>A0ABP8VEG3_9ACTN</name>
<accession>A0ABP8VEG3</accession>
<organism evidence="4 5">
    <name type="scientific">Kineococcus glutinatus</name>
    <dbReference type="NCBI Taxonomy" id="1070872"/>
    <lineage>
        <taxon>Bacteria</taxon>
        <taxon>Bacillati</taxon>
        <taxon>Actinomycetota</taxon>
        <taxon>Actinomycetes</taxon>
        <taxon>Kineosporiales</taxon>
        <taxon>Kineosporiaceae</taxon>
        <taxon>Kineococcus</taxon>
    </lineage>
</organism>
<evidence type="ECO:0000256" key="1">
    <source>
        <dbReference type="SAM" id="Coils"/>
    </source>
</evidence>
<gene>
    <name evidence="4" type="ORF">GCM10023225_33290</name>
</gene>
<feature type="coiled-coil region" evidence="1">
    <location>
        <begin position="104"/>
        <end position="131"/>
    </location>
</feature>
<sequence>MSGEAGQDPGALAGGLTAGAGAGATAFATVGVFAAASTGTAISSLSGAAATSATLAWLGGGSLAAGGGGVAAGTAVLGGLVAAPVLVATVGVLSWQGRRQRRKQRETADELSRAEADITRAEQNTDAVIARSRQVRAVLGDLHTETDAQLPLLKALVESNDDYATYSPPQRAQVATVVGLVTTTLSIMSTPLTDEDGSVTDLSGQVVDDARQRLQDLTGDDPVPAGGTPAGGPTS</sequence>